<reference evidence="3" key="1">
    <citation type="submission" date="2022-08" db="EMBL/GenBank/DDBJ databases">
        <authorList>
            <person name="Gutierrez-Valencia J."/>
        </authorList>
    </citation>
    <scope>NUCLEOTIDE SEQUENCE</scope>
</reference>
<dbReference type="PANTHER" id="PTHR11686:SF9">
    <property type="entry name" value="RE13973P"/>
    <property type="match status" value="1"/>
</dbReference>
<feature type="binding site" evidence="2">
    <location>
        <begin position="214"/>
        <end position="215"/>
    </location>
    <ligand>
        <name>L-glutamate</name>
        <dbReference type="ChEBI" id="CHEBI:29985"/>
    </ligand>
</feature>
<dbReference type="Proteomes" id="UP001154282">
    <property type="component" value="Unassembled WGS sequence"/>
</dbReference>
<dbReference type="Pfam" id="PF01019">
    <property type="entry name" value="G_glu_transpept"/>
    <property type="match status" value="2"/>
</dbReference>
<dbReference type="PRINTS" id="PR01210">
    <property type="entry name" value="GGTRANSPTASE"/>
</dbReference>
<keyword evidence="4" id="KW-1185">Reference proteome</keyword>
<evidence type="ECO:0000256" key="1">
    <source>
        <dbReference type="PIRSR" id="PIRSR600101-1"/>
    </source>
</evidence>
<evidence type="ECO:0000313" key="4">
    <source>
        <dbReference type="Proteomes" id="UP001154282"/>
    </source>
</evidence>
<gene>
    <name evidence="3" type="ORF">LITE_LOCUS2976</name>
</gene>
<feature type="binding site" evidence="2">
    <location>
        <begin position="162"/>
        <end position="164"/>
    </location>
    <ligand>
        <name>L-glutamate</name>
        <dbReference type="ChEBI" id="CHEBI:29985"/>
    </ligand>
</feature>
<dbReference type="GO" id="GO:0036374">
    <property type="term" value="F:glutathione hydrolase activity"/>
    <property type="evidence" value="ECO:0007669"/>
    <property type="project" value="InterPro"/>
</dbReference>
<evidence type="ECO:0000313" key="3">
    <source>
        <dbReference type="EMBL" id="CAI0381089.1"/>
    </source>
</evidence>
<feature type="binding site" evidence="2">
    <location>
        <position position="236"/>
    </location>
    <ligand>
        <name>L-glutamate</name>
        <dbReference type="ChEBI" id="CHEBI:29985"/>
    </ligand>
</feature>
<feature type="binding site" evidence="2">
    <location>
        <position position="186"/>
    </location>
    <ligand>
        <name>L-glutamate</name>
        <dbReference type="ChEBI" id="CHEBI:29985"/>
    </ligand>
</feature>
<protein>
    <recommendedName>
        <fullName evidence="5">Gamma-glutamyl transferase</fullName>
    </recommendedName>
</protein>
<dbReference type="InterPro" id="IPR043137">
    <property type="entry name" value="GGT_ssub_C"/>
</dbReference>
<dbReference type="InterPro" id="IPR029055">
    <property type="entry name" value="Ntn_hydrolases_N"/>
</dbReference>
<dbReference type="InterPro" id="IPR000101">
    <property type="entry name" value="GGT_peptidase"/>
</dbReference>
<dbReference type="GO" id="GO:0005886">
    <property type="term" value="C:plasma membrane"/>
    <property type="evidence" value="ECO:0007669"/>
    <property type="project" value="TreeGrafter"/>
</dbReference>
<proteinExistence type="predicted"/>
<dbReference type="Gene3D" id="3.60.20.40">
    <property type="match status" value="1"/>
</dbReference>
<dbReference type="SUPFAM" id="SSF56235">
    <property type="entry name" value="N-terminal nucleophile aminohydrolases (Ntn hydrolases)"/>
    <property type="match status" value="1"/>
</dbReference>
<evidence type="ECO:0000256" key="2">
    <source>
        <dbReference type="PIRSR" id="PIRSR600101-2"/>
    </source>
</evidence>
<dbReference type="PANTHER" id="PTHR11686">
    <property type="entry name" value="GAMMA GLUTAMYL TRANSPEPTIDASE"/>
    <property type="match status" value="1"/>
</dbReference>
<evidence type="ECO:0008006" key="5">
    <source>
        <dbReference type="Google" id="ProtNLM"/>
    </source>
</evidence>
<feature type="active site" description="Nucleophile" evidence="1">
    <location>
        <position position="144"/>
    </location>
</feature>
<sequence length="356" mass="38502">MGVPGEIAGLHEAWQQYGRLPWKSLFQPAIKLAKDGFVVAPYLALSIAESTKILNDPGLQKVFAPSNKLLKAGDVCYNADVRKAGGIIKMEDLKNYKVRVTDAVAVDAMGYTIHGMPSPSSGTLGMSLVMNIFKRWSQLRDHGTSHLCIVDGERNAVSMTTTVNYGFGAGLLSPLTGIVINNEMGDFSAPTEISDDQLPPAPANFIEPNKRPLSSMTPIIVTKGNQLAGVLGGSGGLYIIPAIVQVFLNHFVLGMEPLHAVLSPRVYHELIPNVVKYENWTLLCGDHIELADQRKDFLRERGHELNAHAGGAIVQLVVQSLQNPIKRKTNVGDNTVIHGMLTAVSDLRKDGRPAAA</sequence>
<dbReference type="AlphaFoldDB" id="A0AAV0H6Z5"/>
<organism evidence="3 4">
    <name type="scientific">Linum tenue</name>
    <dbReference type="NCBI Taxonomy" id="586396"/>
    <lineage>
        <taxon>Eukaryota</taxon>
        <taxon>Viridiplantae</taxon>
        <taxon>Streptophyta</taxon>
        <taxon>Embryophyta</taxon>
        <taxon>Tracheophyta</taxon>
        <taxon>Spermatophyta</taxon>
        <taxon>Magnoliopsida</taxon>
        <taxon>eudicotyledons</taxon>
        <taxon>Gunneridae</taxon>
        <taxon>Pentapetalae</taxon>
        <taxon>rosids</taxon>
        <taxon>fabids</taxon>
        <taxon>Malpighiales</taxon>
        <taxon>Linaceae</taxon>
        <taxon>Linum</taxon>
    </lineage>
</organism>
<comment type="caution">
    <text evidence="3">The sequence shown here is derived from an EMBL/GenBank/DDBJ whole genome shotgun (WGS) entry which is preliminary data.</text>
</comment>
<dbReference type="GO" id="GO:0006751">
    <property type="term" value="P:glutathione catabolic process"/>
    <property type="evidence" value="ECO:0007669"/>
    <property type="project" value="InterPro"/>
</dbReference>
<dbReference type="EMBL" id="CAMGYJ010000002">
    <property type="protein sequence ID" value="CAI0381089.1"/>
    <property type="molecule type" value="Genomic_DNA"/>
</dbReference>
<name>A0AAV0H6Z5_9ROSI</name>
<accession>A0AAV0H6Z5</accession>